<evidence type="ECO:0000259" key="1">
    <source>
        <dbReference type="Pfam" id="PF13470"/>
    </source>
</evidence>
<dbReference type="InterPro" id="IPR029060">
    <property type="entry name" value="PIN-like_dom_sf"/>
</dbReference>
<proteinExistence type="predicted"/>
<evidence type="ECO:0000259" key="2">
    <source>
        <dbReference type="Pfam" id="PF26343"/>
    </source>
</evidence>
<feature type="domain" description="VapC50 C-terminal" evidence="2">
    <location>
        <begin position="130"/>
        <end position="184"/>
    </location>
</feature>
<dbReference type="EMBL" id="NRRL01000062">
    <property type="protein sequence ID" value="MBK1669813.1"/>
    <property type="molecule type" value="Genomic_DNA"/>
</dbReference>
<dbReference type="InterPro" id="IPR058652">
    <property type="entry name" value="VapC50_C"/>
</dbReference>
<dbReference type="InterPro" id="IPR002716">
    <property type="entry name" value="PIN_dom"/>
</dbReference>
<protein>
    <submittedName>
        <fullName evidence="3">PIN domain-containing protein</fullName>
    </submittedName>
</protein>
<reference evidence="3 4" key="1">
    <citation type="journal article" date="2020" name="Microorganisms">
        <title>Osmotic Adaptation and Compatible Solute Biosynthesis of Phototrophic Bacteria as Revealed from Genome Analyses.</title>
        <authorList>
            <person name="Imhoff J.F."/>
            <person name="Rahn T."/>
            <person name="Kunzel S."/>
            <person name="Keller A."/>
            <person name="Neulinger S.C."/>
        </authorList>
    </citation>
    <scope>NUCLEOTIDE SEQUENCE [LARGE SCALE GENOMIC DNA]</scope>
    <source>
        <strain evidence="3 4">DSM 9895</strain>
    </source>
</reference>
<evidence type="ECO:0000313" key="3">
    <source>
        <dbReference type="EMBL" id="MBK1669813.1"/>
    </source>
</evidence>
<dbReference type="RefSeq" id="WP_200342154.1">
    <property type="nucleotide sequence ID" value="NZ_NRRL01000062.1"/>
</dbReference>
<organism evidence="3 4">
    <name type="scientific">Rhodovibrio sodomensis</name>
    <dbReference type="NCBI Taxonomy" id="1088"/>
    <lineage>
        <taxon>Bacteria</taxon>
        <taxon>Pseudomonadati</taxon>
        <taxon>Pseudomonadota</taxon>
        <taxon>Alphaproteobacteria</taxon>
        <taxon>Rhodospirillales</taxon>
        <taxon>Rhodovibrionaceae</taxon>
        <taxon>Rhodovibrio</taxon>
    </lineage>
</organism>
<name>A0ABS1DJZ0_9PROT</name>
<feature type="domain" description="PIN" evidence="1">
    <location>
        <begin position="7"/>
        <end position="112"/>
    </location>
</feature>
<dbReference type="Pfam" id="PF26343">
    <property type="entry name" value="VapC50_C"/>
    <property type="match status" value="1"/>
</dbReference>
<keyword evidence="4" id="KW-1185">Reference proteome</keyword>
<evidence type="ECO:0000313" key="4">
    <source>
        <dbReference type="Proteomes" id="UP001296873"/>
    </source>
</evidence>
<dbReference type="Pfam" id="PF13470">
    <property type="entry name" value="PIN_3"/>
    <property type="match status" value="1"/>
</dbReference>
<sequence length="189" mass="21577">MDRFTAFFDANVLYPAGLRNLLMRLAVRGLFRAKWSEKVHEEWMAAVMEDFPDITRPQLERTRKLMDLHAESSLVTGYEDLIEGLELPDPDDRHVLAAAIRSNADVVVTRNLRDFPEERLRPYGIEPKHPDAFVMNLFDLTPGAVVGAAREHRESLQSPTKSVPEYLASLERQELTQTAAALREYKSVL</sequence>
<dbReference type="Proteomes" id="UP001296873">
    <property type="component" value="Unassembled WGS sequence"/>
</dbReference>
<dbReference type="SUPFAM" id="SSF88723">
    <property type="entry name" value="PIN domain-like"/>
    <property type="match status" value="1"/>
</dbReference>
<accession>A0ABS1DJZ0</accession>
<comment type="caution">
    <text evidence="3">The sequence shown here is derived from an EMBL/GenBank/DDBJ whole genome shotgun (WGS) entry which is preliminary data.</text>
</comment>
<gene>
    <name evidence="3" type="ORF">CKO28_17390</name>
</gene>